<feature type="compositionally biased region" description="Polar residues" evidence="5">
    <location>
        <begin position="346"/>
        <end position="359"/>
    </location>
</feature>
<sequence length="651" mass="70513">MTYSASETNVNSLKRTFGRSETPPQIPRERLAIDNSFSSSHLIPSKLLQQRMSLSLKRRYPFSKSPSIPPPPKSPTTKIHPLSEQRSQDFSQAFSFGGSVDADIDMSEEAPRFAEHKSTISGVVQPPNAFEIPTNPFPRRHPLQPSSNQETPPTSIPSSTNCSPTTTISTVDSSVGEYSPVTQVPGSISTTDSPVSIMPLSALKHLPGLPSTDELAIVPPSPGLGPEYNSRSLSPSKKPRNTKNLSLNVPPPSTPFKRPQTADAGTGSARPSPRSMSAPNSPAFIVPPPPPRRRPSNLGLTIKLPATIAERRSSNANSSTLRHHQSSPSLFSPATGGPPGGMRFPSSANYSQRAFQPSKGSALFHQTVDSIPSSNSSSNNSYSPPRSPMAMPLHEMDEEDEPLSHEARSPAYPQGPVVIFEPNIYLFSEPDADLAGQFDVVINVAREVLNPFDVKREKERKESIYSVPDTAATDASFLTAQTSLQTPTLETAKEKLPEYHHIPWDHNSSLLEDLPRLVKLIDSRASEGKKVLVHCQCGVSRSASLLIAYGMYKNPSATVQQAYDSVKNKSRWIGPNMSLIYQLSDWRTQLLKPGAIKGFSWKNKGGQTIEVNGGVKGLMKGNGGFGRGDGDDDSESQKTPVSRFPATAPSL</sequence>
<feature type="domain" description="Tyrosine-protein phosphatase" evidence="6">
    <location>
        <begin position="415"/>
        <end position="592"/>
    </location>
</feature>
<feature type="compositionally biased region" description="Polar residues" evidence="5">
    <location>
        <begin position="314"/>
        <end position="332"/>
    </location>
</feature>
<proteinExistence type="inferred from homology"/>
<evidence type="ECO:0000313" key="9">
    <source>
        <dbReference type="Proteomes" id="UP000275078"/>
    </source>
</evidence>
<dbReference type="PROSITE" id="PS50054">
    <property type="entry name" value="TYR_PHOSPHATASE_DUAL"/>
    <property type="match status" value="1"/>
</dbReference>
<dbReference type="STRING" id="1160509.A0A3N4I7R6"/>
<dbReference type="PANTHER" id="PTHR10159:SF519">
    <property type="entry name" value="DUAL SPECIFICITY PROTEIN PHOSPHATASE MPK3"/>
    <property type="match status" value="1"/>
</dbReference>
<keyword evidence="3" id="KW-0378">Hydrolase</keyword>
<dbReference type="Gene3D" id="3.90.190.10">
    <property type="entry name" value="Protein tyrosine phosphatase superfamily"/>
    <property type="match status" value="1"/>
</dbReference>
<feature type="compositionally biased region" description="Polar residues" evidence="5">
    <location>
        <begin position="144"/>
        <end position="173"/>
    </location>
</feature>
<dbReference type="PROSITE" id="PS00383">
    <property type="entry name" value="TYR_PHOSPHATASE_1"/>
    <property type="match status" value="1"/>
</dbReference>
<dbReference type="EC" id="3.1.3.48" evidence="2"/>
<dbReference type="PANTHER" id="PTHR10159">
    <property type="entry name" value="DUAL SPECIFICITY PROTEIN PHOSPHATASE"/>
    <property type="match status" value="1"/>
</dbReference>
<comment type="similarity">
    <text evidence="1">Belongs to the protein-tyrosine phosphatase family. Non-receptor class dual specificity subfamily.</text>
</comment>
<feature type="region of interest" description="Disordered" evidence="5">
    <location>
        <begin position="213"/>
        <end position="298"/>
    </location>
</feature>
<feature type="compositionally biased region" description="Polar residues" evidence="5">
    <location>
        <begin position="1"/>
        <end position="14"/>
    </location>
</feature>
<dbReference type="GO" id="GO:0017017">
    <property type="term" value="F:MAP kinase tyrosine/serine/threonine phosphatase activity"/>
    <property type="evidence" value="ECO:0007669"/>
    <property type="project" value="TreeGrafter"/>
</dbReference>
<feature type="compositionally biased region" description="Polar residues" evidence="5">
    <location>
        <begin position="180"/>
        <end position="193"/>
    </location>
</feature>
<evidence type="ECO:0000256" key="2">
    <source>
        <dbReference type="ARBA" id="ARBA00013064"/>
    </source>
</evidence>
<organism evidence="8 9">
    <name type="scientific">Ascobolus immersus RN42</name>
    <dbReference type="NCBI Taxonomy" id="1160509"/>
    <lineage>
        <taxon>Eukaryota</taxon>
        <taxon>Fungi</taxon>
        <taxon>Dikarya</taxon>
        <taxon>Ascomycota</taxon>
        <taxon>Pezizomycotina</taxon>
        <taxon>Pezizomycetes</taxon>
        <taxon>Pezizales</taxon>
        <taxon>Ascobolaceae</taxon>
        <taxon>Ascobolus</taxon>
    </lineage>
</organism>
<feature type="compositionally biased region" description="Low complexity" evidence="5">
    <location>
        <begin position="268"/>
        <end position="283"/>
    </location>
</feature>
<feature type="region of interest" description="Disordered" evidence="5">
    <location>
        <begin position="114"/>
        <end position="193"/>
    </location>
</feature>
<dbReference type="GO" id="GO:0033550">
    <property type="term" value="F:MAP kinase tyrosine phosphatase activity"/>
    <property type="evidence" value="ECO:0007669"/>
    <property type="project" value="TreeGrafter"/>
</dbReference>
<dbReference type="SMART" id="SM00195">
    <property type="entry name" value="DSPc"/>
    <property type="match status" value="1"/>
</dbReference>
<name>A0A3N4I7R6_ASCIM</name>
<gene>
    <name evidence="8" type="ORF">BJ508DRAFT_414374</name>
</gene>
<evidence type="ECO:0000256" key="1">
    <source>
        <dbReference type="ARBA" id="ARBA00008601"/>
    </source>
</evidence>
<feature type="domain" description="Tyrosine specific protein phosphatases" evidence="7">
    <location>
        <begin position="512"/>
        <end position="569"/>
    </location>
</feature>
<evidence type="ECO:0000313" key="8">
    <source>
        <dbReference type="EMBL" id="RPA82122.1"/>
    </source>
</evidence>
<feature type="compositionally biased region" description="Low complexity" evidence="5">
    <location>
        <begin position="370"/>
        <end position="384"/>
    </location>
</feature>
<dbReference type="EMBL" id="ML119674">
    <property type="protein sequence ID" value="RPA82122.1"/>
    <property type="molecule type" value="Genomic_DNA"/>
</dbReference>
<evidence type="ECO:0000256" key="3">
    <source>
        <dbReference type="ARBA" id="ARBA00022801"/>
    </source>
</evidence>
<protein>
    <recommendedName>
        <fullName evidence="2">protein-tyrosine-phosphatase</fullName>
        <ecNumber evidence="2">3.1.3.48</ecNumber>
    </recommendedName>
</protein>
<dbReference type="GO" id="GO:0008330">
    <property type="term" value="F:protein tyrosine/threonine phosphatase activity"/>
    <property type="evidence" value="ECO:0007669"/>
    <property type="project" value="TreeGrafter"/>
</dbReference>
<dbReference type="PROSITE" id="PS50056">
    <property type="entry name" value="TYR_PHOSPHATASE_2"/>
    <property type="match status" value="1"/>
</dbReference>
<reference evidence="8 9" key="1">
    <citation type="journal article" date="2018" name="Nat. Ecol. Evol.">
        <title>Pezizomycetes genomes reveal the molecular basis of ectomycorrhizal truffle lifestyle.</title>
        <authorList>
            <person name="Murat C."/>
            <person name="Payen T."/>
            <person name="Noel B."/>
            <person name="Kuo A."/>
            <person name="Morin E."/>
            <person name="Chen J."/>
            <person name="Kohler A."/>
            <person name="Krizsan K."/>
            <person name="Balestrini R."/>
            <person name="Da Silva C."/>
            <person name="Montanini B."/>
            <person name="Hainaut M."/>
            <person name="Levati E."/>
            <person name="Barry K.W."/>
            <person name="Belfiori B."/>
            <person name="Cichocki N."/>
            <person name="Clum A."/>
            <person name="Dockter R.B."/>
            <person name="Fauchery L."/>
            <person name="Guy J."/>
            <person name="Iotti M."/>
            <person name="Le Tacon F."/>
            <person name="Lindquist E.A."/>
            <person name="Lipzen A."/>
            <person name="Malagnac F."/>
            <person name="Mello A."/>
            <person name="Molinier V."/>
            <person name="Miyauchi S."/>
            <person name="Poulain J."/>
            <person name="Riccioni C."/>
            <person name="Rubini A."/>
            <person name="Sitrit Y."/>
            <person name="Splivallo R."/>
            <person name="Traeger S."/>
            <person name="Wang M."/>
            <person name="Zifcakova L."/>
            <person name="Wipf D."/>
            <person name="Zambonelli A."/>
            <person name="Paolocci F."/>
            <person name="Nowrousian M."/>
            <person name="Ottonello S."/>
            <person name="Baldrian P."/>
            <person name="Spatafora J.W."/>
            <person name="Henrissat B."/>
            <person name="Nagy L.G."/>
            <person name="Aury J.M."/>
            <person name="Wincker P."/>
            <person name="Grigoriev I.V."/>
            <person name="Bonfante P."/>
            <person name="Martin F.M."/>
        </authorList>
    </citation>
    <scope>NUCLEOTIDE SEQUENCE [LARGE SCALE GENOMIC DNA]</scope>
    <source>
        <strain evidence="8 9">RN42</strain>
    </source>
</reference>
<evidence type="ECO:0000256" key="4">
    <source>
        <dbReference type="ARBA" id="ARBA00022912"/>
    </source>
</evidence>
<feature type="region of interest" description="Disordered" evidence="5">
    <location>
        <begin position="620"/>
        <end position="651"/>
    </location>
</feature>
<dbReference type="GO" id="GO:0005829">
    <property type="term" value="C:cytosol"/>
    <property type="evidence" value="ECO:0007669"/>
    <property type="project" value="TreeGrafter"/>
</dbReference>
<dbReference type="CDD" id="cd14521">
    <property type="entry name" value="DSP_fungal_SDP1-like"/>
    <property type="match status" value="1"/>
</dbReference>
<evidence type="ECO:0000256" key="5">
    <source>
        <dbReference type="SAM" id="MobiDB-lite"/>
    </source>
</evidence>
<evidence type="ECO:0000259" key="6">
    <source>
        <dbReference type="PROSITE" id="PS50054"/>
    </source>
</evidence>
<dbReference type="InterPro" id="IPR000387">
    <property type="entry name" value="Tyr_Pase_dom"/>
</dbReference>
<keyword evidence="9" id="KW-1185">Reference proteome</keyword>
<dbReference type="AlphaFoldDB" id="A0A3N4I7R6"/>
<feature type="region of interest" description="Disordered" evidence="5">
    <location>
        <begin position="1"/>
        <end position="30"/>
    </location>
</feature>
<dbReference type="InterPro" id="IPR029021">
    <property type="entry name" value="Prot-tyrosine_phosphatase-like"/>
</dbReference>
<dbReference type="GO" id="GO:0005634">
    <property type="term" value="C:nucleus"/>
    <property type="evidence" value="ECO:0007669"/>
    <property type="project" value="TreeGrafter"/>
</dbReference>
<dbReference type="InterPro" id="IPR020422">
    <property type="entry name" value="TYR_PHOSPHATASE_DUAL_dom"/>
</dbReference>
<dbReference type="Proteomes" id="UP000275078">
    <property type="component" value="Unassembled WGS sequence"/>
</dbReference>
<evidence type="ECO:0000259" key="7">
    <source>
        <dbReference type="PROSITE" id="PS50056"/>
    </source>
</evidence>
<dbReference type="InterPro" id="IPR000340">
    <property type="entry name" value="Dual-sp_phosphatase_cat-dom"/>
</dbReference>
<dbReference type="Pfam" id="PF00782">
    <property type="entry name" value="DSPc"/>
    <property type="match status" value="1"/>
</dbReference>
<dbReference type="SUPFAM" id="SSF52799">
    <property type="entry name" value="(Phosphotyrosine protein) phosphatases II"/>
    <property type="match status" value="1"/>
</dbReference>
<accession>A0A3N4I7R6</accession>
<dbReference type="GO" id="GO:0043409">
    <property type="term" value="P:negative regulation of MAPK cascade"/>
    <property type="evidence" value="ECO:0007669"/>
    <property type="project" value="TreeGrafter"/>
</dbReference>
<keyword evidence="4" id="KW-0904">Protein phosphatase</keyword>
<dbReference type="OrthoDB" id="426001at2759"/>
<dbReference type="InterPro" id="IPR016130">
    <property type="entry name" value="Tyr_Pase_AS"/>
</dbReference>
<feature type="region of interest" description="Disordered" evidence="5">
    <location>
        <begin position="312"/>
        <end position="392"/>
    </location>
</feature>
<feature type="region of interest" description="Disordered" evidence="5">
    <location>
        <begin position="60"/>
        <end position="80"/>
    </location>
</feature>